<accession>A0A9N9K9A2</accession>
<protein>
    <submittedName>
        <fullName evidence="1">23142_t:CDS:1</fullName>
    </submittedName>
</protein>
<gene>
    <name evidence="1" type="ORF">DERYTH_LOCUS26612</name>
</gene>
<reference evidence="1" key="1">
    <citation type="submission" date="2021-06" db="EMBL/GenBank/DDBJ databases">
        <authorList>
            <person name="Kallberg Y."/>
            <person name="Tangrot J."/>
            <person name="Rosling A."/>
        </authorList>
    </citation>
    <scope>NUCLEOTIDE SEQUENCE</scope>
    <source>
        <strain evidence="1">MA453B</strain>
    </source>
</reference>
<dbReference type="EMBL" id="CAJVPY010056459">
    <property type="protein sequence ID" value="CAG8818371.1"/>
    <property type="molecule type" value="Genomic_DNA"/>
</dbReference>
<sequence length="80" mass="9444">FNVKCDAKGYLVSAYPRDPDYRNQENLTKNLEKVANAKRNPYSYTKISQAPWGTHWLYQTSPVRYEQTDIYMENPTFNGF</sequence>
<dbReference type="OrthoDB" id="2356644at2759"/>
<comment type="caution">
    <text evidence="1">The sequence shown here is derived from an EMBL/GenBank/DDBJ whole genome shotgun (WGS) entry which is preliminary data.</text>
</comment>
<dbReference type="AlphaFoldDB" id="A0A9N9K9A2"/>
<proteinExistence type="predicted"/>
<name>A0A9N9K9A2_9GLOM</name>
<dbReference type="Proteomes" id="UP000789405">
    <property type="component" value="Unassembled WGS sequence"/>
</dbReference>
<feature type="non-terminal residue" evidence="1">
    <location>
        <position position="1"/>
    </location>
</feature>
<organism evidence="1 2">
    <name type="scientific">Dentiscutata erythropus</name>
    <dbReference type="NCBI Taxonomy" id="1348616"/>
    <lineage>
        <taxon>Eukaryota</taxon>
        <taxon>Fungi</taxon>
        <taxon>Fungi incertae sedis</taxon>
        <taxon>Mucoromycota</taxon>
        <taxon>Glomeromycotina</taxon>
        <taxon>Glomeromycetes</taxon>
        <taxon>Diversisporales</taxon>
        <taxon>Gigasporaceae</taxon>
        <taxon>Dentiscutata</taxon>
    </lineage>
</organism>
<evidence type="ECO:0000313" key="1">
    <source>
        <dbReference type="EMBL" id="CAG8818371.1"/>
    </source>
</evidence>
<keyword evidence="2" id="KW-1185">Reference proteome</keyword>
<evidence type="ECO:0000313" key="2">
    <source>
        <dbReference type="Proteomes" id="UP000789405"/>
    </source>
</evidence>